<dbReference type="InterPro" id="IPR036318">
    <property type="entry name" value="FAD-bd_PCMH-like_sf"/>
</dbReference>
<proteinExistence type="predicted"/>
<dbReference type="InterPro" id="IPR016166">
    <property type="entry name" value="FAD-bd_PCMH"/>
</dbReference>
<feature type="transmembrane region" description="Helical" evidence="3">
    <location>
        <begin position="46"/>
        <end position="66"/>
    </location>
</feature>
<sequence length="577" mass="66053">MTFKDKLPVSYLLFTTRGRINRLTYWVAALFIWSTFYVLYNLLNAAFTPAATFIIYPLLFWALFATAAKRLHDTNKSAWWLACLLVPVAGPLWLVWLLGFRKGTIYPNRFGTVPGAAADYYKNDTGALIPHLKTEERLINDVTQLNPVLVAQIVVPQTVEELQQMVRTATRPLSVGGGRFSMGGQTASPQSIHIDMRALNKVLAFSAEQKTITVQAGARWCDIQHYIDPHGLSIKIMQTYANFTVGGALSVNCHGRYIGLGPLILSVRSLNVLLANGDIIQVSPTEKSEIFYACVGCYNAIAIIVNVTLDLEDNIAVKRQQVKMKGHAYKPYFFENVRENKDVIFHNGDIYPPFYKNIRAVSWVRTDEKPTEKTRLMPLAAAYPLERYFMGAFSKNHFGKWRREFIIDPLLYKFKKVHYRNYEAGYDVMELEPASRRQSTYVLQEYFVPVQKFDAFLALMSEIFIRHNVNVINVSIRHAKADSGSLLAWAREEVFAFVVYYKQNTDDAEKGRVAVWTRELIDAALSLDGAYYLPYQPHATSEQFHRAYPRAKELFTLKKELDPTGKFRNVIWDTYYK</sequence>
<feature type="transmembrane region" description="Helical" evidence="3">
    <location>
        <begin position="23"/>
        <end position="40"/>
    </location>
</feature>
<dbReference type="Pfam" id="PF05656">
    <property type="entry name" value="DUF805"/>
    <property type="match status" value="1"/>
</dbReference>
<evidence type="ECO:0000256" key="3">
    <source>
        <dbReference type="SAM" id="Phobius"/>
    </source>
</evidence>
<accession>A0A1H7HL09</accession>
<keyword evidence="2" id="KW-0274">FAD</keyword>
<organism evidence="5 6">
    <name type="scientific">Chitinophaga rupis</name>
    <dbReference type="NCBI Taxonomy" id="573321"/>
    <lineage>
        <taxon>Bacteria</taxon>
        <taxon>Pseudomonadati</taxon>
        <taxon>Bacteroidota</taxon>
        <taxon>Chitinophagia</taxon>
        <taxon>Chitinophagales</taxon>
        <taxon>Chitinophagaceae</taxon>
        <taxon>Chitinophaga</taxon>
    </lineage>
</organism>
<dbReference type="PROSITE" id="PS51387">
    <property type="entry name" value="FAD_PCMH"/>
    <property type="match status" value="1"/>
</dbReference>
<dbReference type="InterPro" id="IPR016169">
    <property type="entry name" value="FAD-bd_PCMH_sub2"/>
</dbReference>
<dbReference type="GO" id="GO:0016020">
    <property type="term" value="C:membrane"/>
    <property type="evidence" value="ECO:0007669"/>
    <property type="project" value="InterPro"/>
</dbReference>
<dbReference type="Gene3D" id="1.10.45.10">
    <property type="entry name" value="Vanillyl-alcohol Oxidase, Chain A, domain 4"/>
    <property type="match status" value="1"/>
</dbReference>
<keyword evidence="3" id="KW-1133">Transmembrane helix</keyword>
<keyword evidence="1" id="KW-0285">Flavoprotein</keyword>
<keyword evidence="6" id="KW-1185">Reference proteome</keyword>
<dbReference type="PANTHER" id="PTHR43762:SF1">
    <property type="entry name" value="D-ARABINONO-1,4-LACTONE OXIDASE"/>
    <property type="match status" value="1"/>
</dbReference>
<dbReference type="SUPFAM" id="SSF56176">
    <property type="entry name" value="FAD-binding/transporter-associated domain-like"/>
    <property type="match status" value="1"/>
</dbReference>
<dbReference type="AlphaFoldDB" id="A0A1H7HL09"/>
<dbReference type="Proteomes" id="UP000198984">
    <property type="component" value="Unassembled WGS sequence"/>
</dbReference>
<keyword evidence="3" id="KW-0812">Transmembrane</keyword>
<evidence type="ECO:0000259" key="4">
    <source>
        <dbReference type="PROSITE" id="PS51387"/>
    </source>
</evidence>
<dbReference type="GO" id="GO:0071949">
    <property type="term" value="F:FAD binding"/>
    <property type="evidence" value="ECO:0007669"/>
    <property type="project" value="InterPro"/>
</dbReference>
<dbReference type="OrthoDB" id="545125at2"/>
<dbReference type="InterPro" id="IPR016171">
    <property type="entry name" value="Vanillyl_alc_oxidase_C-sub2"/>
</dbReference>
<dbReference type="InterPro" id="IPR010031">
    <property type="entry name" value="FAD_lactone_oxidase-like"/>
</dbReference>
<dbReference type="SUPFAM" id="SSF55103">
    <property type="entry name" value="FAD-linked oxidases, C-terminal domain"/>
    <property type="match status" value="1"/>
</dbReference>
<reference evidence="5 6" key="1">
    <citation type="submission" date="2016-10" db="EMBL/GenBank/DDBJ databases">
        <authorList>
            <person name="de Groot N.N."/>
        </authorList>
    </citation>
    <scope>NUCLEOTIDE SEQUENCE [LARGE SCALE GENOMIC DNA]</scope>
    <source>
        <strain evidence="5 6">DSM 21039</strain>
    </source>
</reference>
<dbReference type="GO" id="GO:0080049">
    <property type="term" value="F:L-gulono-1,4-lactone dehydrogenase activity"/>
    <property type="evidence" value="ECO:0007669"/>
    <property type="project" value="TreeGrafter"/>
</dbReference>
<dbReference type="InterPro" id="IPR006094">
    <property type="entry name" value="Oxid_FAD_bind_N"/>
</dbReference>
<dbReference type="STRING" id="573321.SAMN04488505_101328"/>
<feature type="transmembrane region" description="Helical" evidence="3">
    <location>
        <begin position="78"/>
        <end position="99"/>
    </location>
</feature>
<protein>
    <submittedName>
        <fullName evidence="5">FAD/FMN-containing dehydrogenase</fullName>
    </submittedName>
</protein>
<evidence type="ECO:0000256" key="2">
    <source>
        <dbReference type="ARBA" id="ARBA00022827"/>
    </source>
</evidence>
<dbReference type="Pfam" id="PF01565">
    <property type="entry name" value="FAD_binding_4"/>
    <property type="match status" value="1"/>
</dbReference>
<feature type="domain" description="FAD-binding PCMH-type" evidence="4">
    <location>
        <begin position="143"/>
        <end position="314"/>
    </location>
</feature>
<dbReference type="GO" id="GO:0016899">
    <property type="term" value="F:oxidoreductase activity, acting on the CH-OH group of donors, oxygen as acceptor"/>
    <property type="evidence" value="ECO:0007669"/>
    <property type="project" value="InterPro"/>
</dbReference>
<dbReference type="Gene3D" id="3.30.465.10">
    <property type="match status" value="1"/>
</dbReference>
<evidence type="ECO:0000256" key="1">
    <source>
        <dbReference type="ARBA" id="ARBA00022630"/>
    </source>
</evidence>
<name>A0A1H7HL09_9BACT</name>
<dbReference type="EMBL" id="FOBB01000001">
    <property type="protein sequence ID" value="SEK50808.1"/>
    <property type="molecule type" value="Genomic_DNA"/>
</dbReference>
<evidence type="ECO:0000313" key="5">
    <source>
        <dbReference type="EMBL" id="SEK50808.1"/>
    </source>
</evidence>
<dbReference type="InterPro" id="IPR008523">
    <property type="entry name" value="DUF805"/>
</dbReference>
<keyword evidence="3" id="KW-0472">Membrane</keyword>
<gene>
    <name evidence="5" type="ORF">SAMN04488505_101328</name>
</gene>
<evidence type="ECO:0000313" key="6">
    <source>
        <dbReference type="Proteomes" id="UP000198984"/>
    </source>
</evidence>
<dbReference type="InterPro" id="IPR016164">
    <property type="entry name" value="FAD-linked_Oxase-like_C"/>
</dbReference>
<dbReference type="PANTHER" id="PTHR43762">
    <property type="entry name" value="L-GULONOLACTONE OXIDASE"/>
    <property type="match status" value="1"/>
</dbReference>